<dbReference type="InterPro" id="IPR036390">
    <property type="entry name" value="WH_DNA-bd_sf"/>
</dbReference>
<dbReference type="SUPFAM" id="SSF46785">
    <property type="entry name" value="Winged helix' DNA-binding domain"/>
    <property type="match status" value="1"/>
</dbReference>
<dbReference type="InterPro" id="IPR032675">
    <property type="entry name" value="LRR_dom_sf"/>
</dbReference>
<dbReference type="PANTHER" id="PTHR11017:SF290">
    <property type="entry name" value="ADP-RIBOSYL CYCLASE_CYCLIC ADP-RIBOSE HYDROLASE"/>
    <property type="match status" value="1"/>
</dbReference>
<dbReference type="Gene3D" id="3.40.50.300">
    <property type="entry name" value="P-loop containing nucleotide triphosphate hydrolases"/>
    <property type="match status" value="1"/>
</dbReference>
<sequence>MVSCFCFAFRPEFGEVEKIVQKIVKTLNHKFSGFADDLIGVQPRVEGLEKLLKLTSQDDGFRVLGIWGMGGVGKTTHATALYDRISYQFDASCFVENVSKLYKDGGAMAIQKQILRQSIDEKNLDTYSPSEVSGIIANRVHNIKVLIVLDNVDQLKQLEELAINPKLLCERSRIIITTRDEHILKAYGADQVHNVPLLSDEDAKELLSRKAFKRDCSSNNYEELIPEVLKYAQRHPLTVRVVGSFLCSCSATQWRDALDRLRNNLEDEITNVLRISYEGLQFEEKEIFLHIACFFRGERGDYVKRILDACGLHPHIGIPVIEEKSLITIRNQEIHMHEMLQELGKIIVREKYPQDPGSWSRIWSYKDFHHVLMSEMGTKKIKAIVLDVKEDINICNQLKVEELSKMVGLKLLIIHEKNHSGCLNSLSDCLEYLSWHGYPFPSLPPKFEPYATLVELNLPGSRIKILWEGRKSLCCLRRVDLSNSKELLETPDFEWCPNLE</sequence>
<keyword evidence="6" id="KW-1185">Reference proteome</keyword>
<evidence type="ECO:0000313" key="6">
    <source>
        <dbReference type="Proteomes" id="UP001341840"/>
    </source>
</evidence>
<proteinExistence type="predicted"/>
<feature type="domain" description="NB-ARC" evidence="3">
    <location>
        <begin position="49"/>
        <end position="215"/>
    </location>
</feature>
<dbReference type="InterPro" id="IPR042197">
    <property type="entry name" value="Apaf_helical"/>
</dbReference>
<dbReference type="InterPro" id="IPR002182">
    <property type="entry name" value="NB-ARC"/>
</dbReference>
<dbReference type="PANTHER" id="PTHR11017">
    <property type="entry name" value="LEUCINE-RICH REPEAT-CONTAINING PROTEIN"/>
    <property type="match status" value="1"/>
</dbReference>
<reference evidence="5 6" key="1">
    <citation type="journal article" date="2023" name="Plants (Basel)">
        <title>Bridging the Gap: Combining Genomics and Transcriptomics Approaches to Understand Stylosanthes scabra, an Orphan Legume from the Brazilian Caatinga.</title>
        <authorList>
            <person name="Ferreira-Neto J.R.C."/>
            <person name="da Silva M.D."/>
            <person name="Binneck E."/>
            <person name="de Melo N.F."/>
            <person name="da Silva R.H."/>
            <person name="de Melo A.L.T.M."/>
            <person name="Pandolfi V."/>
            <person name="Bustamante F.O."/>
            <person name="Brasileiro-Vidal A.C."/>
            <person name="Benko-Iseppon A.M."/>
        </authorList>
    </citation>
    <scope>NUCLEOTIDE SEQUENCE [LARGE SCALE GENOMIC DNA]</scope>
    <source>
        <tissue evidence="5">Leaves</tissue>
    </source>
</reference>
<dbReference type="SUPFAM" id="SSF52540">
    <property type="entry name" value="P-loop containing nucleoside triphosphate hydrolases"/>
    <property type="match status" value="1"/>
</dbReference>
<dbReference type="InterPro" id="IPR058192">
    <property type="entry name" value="WHD_ROQ1-like"/>
</dbReference>
<name>A0ABU6WU44_9FABA</name>
<dbReference type="Proteomes" id="UP001341840">
    <property type="component" value="Unassembled WGS sequence"/>
</dbReference>
<dbReference type="Pfam" id="PF00931">
    <property type="entry name" value="NB-ARC"/>
    <property type="match status" value="1"/>
</dbReference>
<dbReference type="InterPro" id="IPR027417">
    <property type="entry name" value="P-loop_NTPase"/>
</dbReference>
<feature type="domain" description="Disease resistance protein Roq1-like winged-helix" evidence="4">
    <location>
        <begin position="283"/>
        <end position="351"/>
    </location>
</feature>
<comment type="caution">
    <text evidence="5">The sequence shown here is derived from an EMBL/GenBank/DDBJ whole genome shotgun (WGS) entry which is preliminary data.</text>
</comment>
<organism evidence="5 6">
    <name type="scientific">Stylosanthes scabra</name>
    <dbReference type="NCBI Taxonomy" id="79078"/>
    <lineage>
        <taxon>Eukaryota</taxon>
        <taxon>Viridiplantae</taxon>
        <taxon>Streptophyta</taxon>
        <taxon>Embryophyta</taxon>
        <taxon>Tracheophyta</taxon>
        <taxon>Spermatophyta</taxon>
        <taxon>Magnoliopsida</taxon>
        <taxon>eudicotyledons</taxon>
        <taxon>Gunneridae</taxon>
        <taxon>Pentapetalae</taxon>
        <taxon>rosids</taxon>
        <taxon>fabids</taxon>
        <taxon>Fabales</taxon>
        <taxon>Fabaceae</taxon>
        <taxon>Papilionoideae</taxon>
        <taxon>50 kb inversion clade</taxon>
        <taxon>dalbergioids sensu lato</taxon>
        <taxon>Dalbergieae</taxon>
        <taxon>Pterocarpus clade</taxon>
        <taxon>Stylosanthes</taxon>
    </lineage>
</organism>
<evidence type="ECO:0000313" key="5">
    <source>
        <dbReference type="EMBL" id="MED6188946.1"/>
    </source>
</evidence>
<protein>
    <submittedName>
        <fullName evidence="5">Uncharacterized protein</fullName>
    </submittedName>
</protein>
<keyword evidence="2" id="KW-0677">Repeat</keyword>
<evidence type="ECO:0000259" key="4">
    <source>
        <dbReference type="Pfam" id="PF23282"/>
    </source>
</evidence>
<evidence type="ECO:0000259" key="3">
    <source>
        <dbReference type="Pfam" id="PF00931"/>
    </source>
</evidence>
<accession>A0ABU6WU44</accession>
<dbReference type="SUPFAM" id="SSF52058">
    <property type="entry name" value="L domain-like"/>
    <property type="match status" value="1"/>
</dbReference>
<evidence type="ECO:0000256" key="1">
    <source>
        <dbReference type="ARBA" id="ARBA00022614"/>
    </source>
</evidence>
<dbReference type="EMBL" id="JASCZI010183021">
    <property type="protein sequence ID" value="MED6188946.1"/>
    <property type="molecule type" value="Genomic_DNA"/>
</dbReference>
<keyword evidence="1" id="KW-0433">Leucine-rich repeat</keyword>
<dbReference type="PRINTS" id="PR00364">
    <property type="entry name" value="DISEASERSIST"/>
</dbReference>
<dbReference type="InterPro" id="IPR044974">
    <property type="entry name" value="Disease_R_plants"/>
</dbReference>
<dbReference type="Gene3D" id="1.10.8.430">
    <property type="entry name" value="Helical domain of apoptotic protease-activating factors"/>
    <property type="match status" value="1"/>
</dbReference>
<evidence type="ECO:0000256" key="2">
    <source>
        <dbReference type="ARBA" id="ARBA00022737"/>
    </source>
</evidence>
<dbReference type="Pfam" id="PF23282">
    <property type="entry name" value="WHD_ROQ1"/>
    <property type="match status" value="1"/>
</dbReference>
<gene>
    <name evidence="5" type="ORF">PIB30_090841</name>
</gene>
<dbReference type="Gene3D" id="3.80.10.10">
    <property type="entry name" value="Ribonuclease Inhibitor"/>
    <property type="match status" value="1"/>
</dbReference>